<gene>
    <name evidence="1" type="ORF">DEO72_LG3g1765</name>
</gene>
<dbReference type="AlphaFoldDB" id="A0A4D6LF45"/>
<reference evidence="1 2" key="1">
    <citation type="submission" date="2019-04" db="EMBL/GenBank/DDBJ databases">
        <title>An improved genome assembly and genetic linkage map for asparagus bean, Vigna unguiculata ssp. sesquipedialis.</title>
        <authorList>
            <person name="Xia Q."/>
            <person name="Zhang R."/>
            <person name="Dong Y."/>
        </authorList>
    </citation>
    <scope>NUCLEOTIDE SEQUENCE [LARGE SCALE GENOMIC DNA]</scope>
    <source>
        <tissue evidence="1">Leaf</tissue>
    </source>
</reference>
<accession>A0A4D6LF45</accession>
<organism evidence="1 2">
    <name type="scientific">Vigna unguiculata</name>
    <name type="common">Cowpea</name>
    <dbReference type="NCBI Taxonomy" id="3917"/>
    <lineage>
        <taxon>Eukaryota</taxon>
        <taxon>Viridiplantae</taxon>
        <taxon>Streptophyta</taxon>
        <taxon>Embryophyta</taxon>
        <taxon>Tracheophyta</taxon>
        <taxon>Spermatophyta</taxon>
        <taxon>Magnoliopsida</taxon>
        <taxon>eudicotyledons</taxon>
        <taxon>Gunneridae</taxon>
        <taxon>Pentapetalae</taxon>
        <taxon>rosids</taxon>
        <taxon>fabids</taxon>
        <taxon>Fabales</taxon>
        <taxon>Fabaceae</taxon>
        <taxon>Papilionoideae</taxon>
        <taxon>50 kb inversion clade</taxon>
        <taxon>NPAAA clade</taxon>
        <taxon>indigoferoid/millettioid clade</taxon>
        <taxon>Phaseoleae</taxon>
        <taxon>Vigna</taxon>
    </lineage>
</organism>
<proteinExistence type="predicted"/>
<keyword evidence="2" id="KW-1185">Reference proteome</keyword>
<name>A0A4D6LF45_VIGUN</name>
<dbReference type="Proteomes" id="UP000501690">
    <property type="component" value="Linkage Group LG3"/>
</dbReference>
<protein>
    <submittedName>
        <fullName evidence="1">Uncharacterized protein</fullName>
    </submittedName>
</protein>
<evidence type="ECO:0000313" key="2">
    <source>
        <dbReference type="Proteomes" id="UP000501690"/>
    </source>
</evidence>
<evidence type="ECO:0000313" key="1">
    <source>
        <dbReference type="EMBL" id="QCD87231.1"/>
    </source>
</evidence>
<sequence length="66" mass="7665">MEEMHGSMLSHCIKNEGMLLLIKSTLSSLSQQKHYVTASGNNDLKGQYMEKVQETWWKFMEADTRL</sequence>
<dbReference type="EMBL" id="CP039347">
    <property type="protein sequence ID" value="QCD87231.1"/>
    <property type="molecule type" value="Genomic_DNA"/>
</dbReference>